<feature type="region of interest" description="Disordered" evidence="2">
    <location>
        <begin position="624"/>
        <end position="658"/>
    </location>
</feature>
<dbReference type="InterPro" id="IPR000608">
    <property type="entry name" value="UBC"/>
</dbReference>
<dbReference type="PROSITE" id="PS50127">
    <property type="entry name" value="UBC_2"/>
    <property type="match status" value="1"/>
</dbReference>
<dbReference type="VEuPathDB" id="FungiDB:PV06_01180"/>
<evidence type="ECO:0000256" key="2">
    <source>
        <dbReference type="SAM" id="MobiDB-lite"/>
    </source>
</evidence>
<dbReference type="STRING" id="215243.A0A0D2EL55"/>
<dbReference type="EMBL" id="KN847332">
    <property type="protein sequence ID" value="KIW48609.1"/>
    <property type="molecule type" value="Genomic_DNA"/>
</dbReference>
<feature type="compositionally biased region" description="Gly residues" evidence="2">
    <location>
        <begin position="649"/>
        <end position="658"/>
    </location>
</feature>
<dbReference type="SMART" id="SM00212">
    <property type="entry name" value="UBCc"/>
    <property type="match status" value="1"/>
</dbReference>
<dbReference type="Proteomes" id="UP000053342">
    <property type="component" value="Unassembled WGS sequence"/>
</dbReference>
<gene>
    <name evidence="4" type="ORF">PV06_01180</name>
</gene>
<organism evidence="4 5">
    <name type="scientific">Exophiala oligosperma</name>
    <dbReference type="NCBI Taxonomy" id="215243"/>
    <lineage>
        <taxon>Eukaryota</taxon>
        <taxon>Fungi</taxon>
        <taxon>Dikarya</taxon>
        <taxon>Ascomycota</taxon>
        <taxon>Pezizomycotina</taxon>
        <taxon>Eurotiomycetes</taxon>
        <taxon>Chaetothyriomycetidae</taxon>
        <taxon>Chaetothyriales</taxon>
        <taxon>Herpotrichiellaceae</taxon>
        <taxon>Exophiala</taxon>
    </lineage>
</organism>
<proteinExistence type="predicted"/>
<dbReference type="GeneID" id="27353254"/>
<reference evidence="4 5" key="1">
    <citation type="submission" date="2015-01" db="EMBL/GenBank/DDBJ databases">
        <title>The Genome Sequence of Exophiala oligosperma CBS72588.</title>
        <authorList>
            <consortium name="The Broad Institute Genomics Platform"/>
            <person name="Cuomo C."/>
            <person name="de Hoog S."/>
            <person name="Gorbushina A."/>
            <person name="Stielow B."/>
            <person name="Teixiera M."/>
            <person name="Abouelleil A."/>
            <person name="Chapman S.B."/>
            <person name="Priest M."/>
            <person name="Young S.K."/>
            <person name="Wortman J."/>
            <person name="Nusbaum C."/>
            <person name="Birren B."/>
        </authorList>
    </citation>
    <scope>NUCLEOTIDE SEQUENCE [LARGE SCALE GENOMIC DNA]</scope>
    <source>
        <strain evidence="4 5">CBS 72588</strain>
    </source>
</reference>
<evidence type="ECO:0000259" key="3">
    <source>
        <dbReference type="PROSITE" id="PS50127"/>
    </source>
</evidence>
<keyword evidence="5" id="KW-1185">Reference proteome</keyword>
<dbReference type="InterPro" id="IPR016135">
    <property type="entry name" value="UBQ-conjugating_enzyme/RWD"/>
</dbReference>
<dbReference type="RefSeq" id="XP_016268825.1">
    <property type="nucleotide sequence ID" value="XM_016401772.1"/>
</dbReference>
<dbReference type="AlphaFoldDB" id="A0A0D2EL55"/>
<dbReference type="PANTHER" id="PTHR24067">
    <property type="entry name" value="UBIQUITIN-CONJUGATING ENZYME E2"/>
    <property type="match status" value="1"/>
</dbReference>
<sequence>MALHQRLLRDIAEFQSKPYPYITFIPRTDIRSACLILTPEAKRPIHLTVNIPQDFPLHPPTIACDTQIRHPNVFGRYICASILNTKDGYTPAYTLQGIAIQILSFFNSDHIEQSSGRQVDLRTYRQISNTHPQHRCPFCQFGIVDPRGWATSTDSRSATTLTPVAVSYGTVPKSAPAVTTQPFARLPDEILAIVCDKLESEDLSNLARSWNRVGGPRGIVTKFNILRNRELQCFVLKKSFRDTPLGIGVDALVTPGRKRMIASEFDLISDDAYKNLRVRTSVHGTPFRSWLPLPLSRSHYALIKDRISGCLGNIARAAELGQLTGSDIIYHFLNDIVVRLSQAALPQEYSSNFHQRLEQRVLEQQDSKSTLKHASEKAIESYFHIFHLLLCLATTYKSVVQVANGVLEDFKNGYTSKAHCPNLGHLLIASLIADVDFTQQLRIALIREAVTRNVVWMLDKRRGAGKVDLVYMEPDEVCEYRLSKTFQASKTSYRLLMFINLFRLTVNRGSGHGRKTLVQMRDELYDSHGAPPFGAAARLAHQVKEIQNVDNFLDFLAVMGIEHLPTKVELTEFLRNCVRDSMRKGYSVPGASQTGAKAMREGVSRSNERVYSFFPSREHRGYGFPGLDRRSASRGRQPARCGRDYRARGGSGRGHGRY</sequence>
<protein>
    <recommendedName>
        <fullName evidence="3">UBC core domain-containing protein</fullName>
    </recommendedName>
</protein>
<dbReference type="OrthoDB" id="109543at2759"/>
<evidence type="ECO:0000256" key="1">
    <source>
        <dbReference type="ARBA" id="ARBA00022786"/>
    </source>
</evidence>
<evidence type="ECO:0000313" key="4">
    <source>
        <dbReference type="EMBL" id="KIW48609.1"/>
    </source>
</evidence>
<keyword evidence="1" id="KW-0833">Ubl conjugation pathway</keyword>
<name>A0A0D2EL55_9EURO</name>
<dbReference type="HOGENOM" id="CLU_016315_1_0_1"/>
<dbReference type="Pfam" id="PF00179">
    <property type="entry name" value="UQ_con"/>
    <property type="match status" value="1"/>
</dbReference>
<dbReference type="CDD" id="cd00195">
    <property type="entry name" value="UBCc_UEV"/>
    <property type="match status" value="1"/>
</dbReference>
<evidence type="ECO:0000313" key="5">
    <source>
        <dbReference type="Proteomes" id="UP000053342"/>
    </source>
</evidence>
<dbReference type="SUPFAM" id="SSF54495">
    <property type="entry name" value="UBC-like"/>
    <property type="match status" value="1"/>
</dbReference>
<feature type="domain" description="UBC core" evidence="3">
    <location>
        <begin position="1"/>
        <end position="147"/>
    </location>
</feature>
<accession>A0A0D2EL55</accession>
<dbReference type="Gene3D" id="3.10.110.10">
    <property type="entry name" value="Ubiquitin Conjugating Enzyme"/>
    <property type="match status" value="1"/>
</dbReference>
<dbReference type="InterPro" id="IPR050113">
    <property type="entry name" value="Ub_conjugating_enzyme"/>
</dbReference>